<accession>A0A371H5P9</accession>
<feature type="non-terminal residue" evidence="2">
    <location>
        <position position="1"/>
    </location>
</feature>
<dbReference type="EMBL" id="QJKJ01003530">
    <property type="protein sequence ID" value="RDX98006.1"/>
    <property type="molecule type" value="Genomic_DNA"/>
</dbReference>
<organism evidence="2 3">
    <name type="scientific">Mucuna pruriens</name>
    <name type="common">Velvet bean</name>
    <name type="synonym">Dolichos pruriens</name>
    <dbReference type="NCBI Taxonomy" id="157652"/>
    <lineage>
        <taxon>Eukaryota</taxon>
        <taxon>Viridiplantae</taxon>
        <taxon>Streptophyta</taxon>
        <taxon>Embryophyta</taxon>
        <taxon>Tracheophyta</taxon>
        <taxon>Spermatophyta</taxon>
        <taxon>Magnoliopsida</taxon>
        <taxon>eudicotyledons</taxon>
        <taxon>Gunneridae</taxon>
        <taxon>Pentapetalae</taxon>
        <taxon>rosids</taxon>
        <taxon>fabids</taxon>
        <taxon>Fabales</taxon>
        <taxon>Fabaceae</taxon>
        <taxon>Papilionoideae</taxon>
        <taxon>50 kb inversion clade</taxon>
        <taxon>NPAAA clade</taxon>
        <taxon>indigoferoid/millettioid clade</taxon>
        <taxon>Phaseoleae</taxon>
        <taxon>Mucuna</taxon>
    </lineage>
</organism>
<evidence type="ECO:0000256" key="1">
    <source>
        <dbReference type="SAM" id="MobiDB-lite"/>
    </source>
</evidence>
<keyword evidence="3" id="KW-1185">Reference proteome</keyword>
<name>A0A371H5P9_MUCPR</name>
<evidence type="ECO:0000313" key="2">
    <source>
        <dbReference type="EMBL" id="RDX98006.1"/>
    </source>
</evidence>
<reference evidence="2" key="1">
    <citation type="submission" date="2018-05" db="EMBL/GenBank/DDBJ databases">
        <title>Draft genome of Mucuna pruriens seed.</title>
        <authorList>
            <person name="Nnadi N.E."/>
            <person name="Vos R."/>
            <person name="Hasami M.H."/>
            <person name="Devisetty U.K."/>
            <person name="Aguiy J.C."/>
        </authorList>
    </citation>
    <scope>NUCLEOTIDE SEQUENCE [LARGE SCALE GENOMIC DNA]</scope>
    <source>
        <strain evidence="2">JCA_2017</strain>
    </source>
</reference>
<feature type="compositionally biased region" description="Basic and acidic residues" evidence="1">
    <location>
        <begin position="30"/>
        <end position="46"/>
    </location>
</feature>
<gene>
    <name evidence="2" type="ORF">CR513_19139</name>
</gene>
<feature type="region of interest" description="Disordered" evidence="1">
    <location>
        <begin position="26"/>
        <end position="54"/>
    </location>
</feature>
<dbReference type="AlphaFoldDB" id="A0A371H5P9"/>
<dbReference type="Proteomes" id="UP000257109">
    <property type="component" value="Unassembled WGS sequence"/>
</dbReference>
<sequence>MDDTIGPLLIGLLFNRLLEIGPGRVNVDMNPRRQEEDGKDTKHENTKALQGPMTKGRLKRLEEEVQGKMDLLIGAFALHKVLQLKLNNQLASVLVASTVCLMDGNSLDSSTLDNSRPIVNVKGSLMVSPCMKARGVIGHIEVRKVRKVRGRGGKRDIKRRSLGEKKNMKKYLRELGGMKKRLRELL</sequence>
<proteinExistence type="predicted"/>
<comment type="caution">
    <text evidence="2">The sequence shown here is derived from an EMBL/GenBank/DDBJ whole genome shotgun (WGS) entry which is preliminary data.</text>
</comment>
<protein>
    <submittedName>
        <fullName evidence="2">Uncharacterized protein</fullName>
    </submittedName>
</protein>
<evidence type="ECO:0000313" key="3">
    <source>
        <dbReference type="Proteomes" id="UP000257109"/>
    </source>
</evidence>